<evidence type="ECO:0000313" key="2">
    <source>
        <dbReference type="EMBL" id="RYR07992.1"/>
    </source>
</evidence>
<evidence type="ECO:0000259" key="1">
    <source>
        <dbReference type="Pfam" id="PF13966"/>
    </source>
</evidence>
<sequence>MKERLSRLGVIHQEDIVCVLCNKSNEYGHHLFLGCDFSWQVWCAWLSFVGRQWSYPGTLKEHFLSWTV</sequence>
<comment type="caution">
    <text evidence="2">The sequence shown here is derived from an EMBL/GenBank/DDBJ whole genome shotgun (WGS) entry which is preliminary data.</text>
</comment>
<feature type="domain" description="Reverse transcriptase zinc-binding" evidence="1">
    <location>
        <begin position="2"/>
        <end position="42"/>
    </location>
</feature>
<accession>A0A444Z1C7</accession>
<gene>
    <name evidence="2" type="ORF">Ahy_B05g075501</name>
</gene>
<dbReference type="Pfam" id="PF13966">
    <property type="entry name" value="zf-RVT"/>
    <property type="match status" value="1"/>
</dbReference>
<organism evidence="2 3">
    <name type="scientific">Arachis hypogaea</name>
    <name type="common">Peanut</name>
    <dbReference type="NCBI Taxonomy" id="3818"/>
    <lineage>
        <taxon>Eukaryota</taxon>
        <taxon>Viridiplantae</taxon>
        <taxon>Streptophyta</taxon>
        <taxon>Embryophyta</taxon>
        <taxon>Tracheophyta</taxon>
        <taxon>Spermatophyta</taxon>
        <taxon>Magnoliopsida</taxon>
        <taxon>eudicotyledons</taxon>
        <taxon>Gunneridae</taxon>
        <taxon>Pentapetalae</taxon>
        <taxon>rosids</taxon>
        <taxon>fabids</taxon>
        <taxon>Fabales</taxon>
        <taxon>Fabaceae</taxon>
        <taxon>Papilionoideae</taxon>
        <taxon>50 kb inversion clade</taxon>
        <taxon>dalbergioids sensu lato</taxon>
        <taxon>Dalbergieae</taxon>
        <taxon>Pterocarpus clade</taxon>
        <taxon>Arachis</taxon>
    </lineage>
</organism>
<dbReference type="Proteomes" id="UP000289738">
    <property type="component" value="Chromosome B05"/>
</dbReference>
<proteinExistence type="predicted"/>
<dbReference type="AlphaFoldDB" id="A0A444Z1C7"/>
<evidence type="ECO:0000313" key="3">
    <source>
        <dbReference type="Proteomes" id="UP000289738"/>
    </source>
</evidence>
<dbReference type="EMBL" id="SDMP01000015">
    <property type="protein sequence ID" value="RYR07992.1"/>
    <property type="molecule type" value="Genomic_DNA"/>
</dbReference>
<keyword evidence="3" id="KW-1185">Reference proteome</keyword>
<dbReference type="InterPro" id="IPR026960">
    <property type="entry name" value="RVT-Znf"/>
</dbReference>
<reference evidence="2 3" key="1">
    <citation type="submission" date="2019-01" db="EMBL/GenBank/DDBJ databases">
        <title>Sequencing of cultivated peanut Arachis hypogaea provides insights into genome evolution and oil improvement.</title>
        <authorList>
            <person name="Chen X."/>
        </authorList>
    </citation>
    <scope>NUCLEOTIDE SEQUENCE [LARGE SCALE GENOMIC DNA]</scope>
    <source>
        <strain evidence="3">cv. Fuhuasheng</strain>
        <tissue evidence="2">Leaves</tissue>
    </source>
</reference>
<name>A0A444Z1C7_ARAHY</name>
<protein>
    <recommendedName>
        <fullName evidence="1">Reverse transcriptase zinc-binding domain-containing protein</fullName>
    </recommendedName>
</protein>